<name>A0ABV8P6Q2_9SPHI</name>
<keyword evidence="3" id="KW-1185">Reference proteome</keyword>
<dbReference type="InterPro" id="IPR036102">
    <property type="entry name" value="OsmC/Ohrsf"/>
</dbReference>
<dbReference type="InterPro" id="IPR022742">
    <property type="entry name" value="Hydrolase_4"/>
</dbReference>
<evidence type="ECO:0000259" key="1">
    <source>
        <dbReference type="Pfam" id="PF12146"/>
    </source>
</evidence>
<dbReference type="GO" id="GO:0016787">
    <property type="term" value="F:hydrolase activity"/>
    <property type="evidence" value="ECO:0007669"/>
    <property type="project" value="UniProtKB-KW"/>
</dbReference>
<dbReference type="EMBL" id="JBHSBW010000003">
    <property type="protein sequence ID" value="MFC4209797.1"/>
    <property type="molecule type" value="Genomic_DNA"/>
</dbReference>
<dbReference type="RefSeq" id="WP_378981053.1">
    <property type="nucleotide sequence ID" value="NZ_JBHSBW010000003.1"/>
</dbReference>
<evidence type="ECO:0000313" key="2">
    <source>
        <dbReference type="EMBL" id="MFC4209797.1"/>
    </source>
</evidence>
<dbReference type="SUPFAM" id="SSF82784">
    <property type="entry name" value="OsmC-like"/>
    <property type="match status" value="1"/>
</dbReference>
<dbReference type="InterPro" id="IPR015946">
    <property type="entry name" value="KH_dom-like_a/b"/>
</dbReference>
<accession>A0ABV8P6Q2</accession>
<proteinExistence type="predicted"/>
<dbReference type="Gene3D" id="3.30.300.20">
    <property type="match status" value="1"/>
</dbReference>
<dbReference type="Pfam" id="PF02566">
    <property type="entry name" value="OsmC"/>
    <property type="match status" value="1"/>
</dbReference>
<feature type="domain" description="Serine aminopeptidase S33" evidence="1">
    <location>
        <begin position="45"/>
        <end position="129"/>
    </location>
</feature>
<dbReference type="SUPFAM" id="SSF53474">
    <property type="entry name" value="alpha/beta-Hydrolases"/>
    <property type="match status" value="1"/>
</dbReference>
<evidence type="ECO:0000313" key="3">
    <source>
        <dbReference type="Proteomes" id="UP001595789"/>
    </source>
</evidence>
<dbReference type="PANTHER" id="PTHR39624:SF2">
    <property type="entry name" value="OSMC-LIKE PROTEIN"/>
    <property type="match status" value="1"/>
</dbReference>
<comment type="caution">
    <text evidence="2">The sequence shown here is derived from an EMBL/GenBank/DDBJ whole genome shotgun (WGS) entry which is preliminary data.</text>
</comment>
<sequence>MKNQKFEVFNEKGYKLQAYLNMPPNHEPMRFAVLAHCFTCNSDITAVRSISKALNSQGFGVVRFDFTGLGKSEGSFAESHFSANVSDLICVYEYIKAHFHAPELLIGHSLGGAAVIAAASELSDVRAIAAICTPSHVEHVKKHFVFTNENSNSSNEIEVNIGCRPFLISQNFLDEMQKTDLLGILAKLHKPILILHSPFDKIVGIENARELYDRANHPKSFISLDNADHLLTEKVDSEYVGNVISSWANRYIPTLGGALALDTKGEQVVGHLDLVEDKFTTILQTVKHSLTADEPITMGGDDHGPSPYEYLSTALAACTAMTVGLYARRKSWELKEVFVYVSYYHKHMDDMSSANSEPGHIDFFSKKLHFVGDLSAAQKERLREIAAKCPVHKTLSLPVEIETILSN</sequence>
<dbReference type="InterPro" id="IPR029058">
    <property type="entry name" value="AB_hydrolase_fold"/>
</dbReference>
<dbReference type="PANTHER" id="PTHR39624">
    <property type="entry name" value="PROTEIN INVOLVED IN RIMO-MEDIATED BETA-METHYLTHIOLATION OF RIBOSOMAL PROTEIN S12 YCAO"/>
    <property type="match status" value="1"/>
</dbReference>
<dbReference type="Gene3D" id="3.40.50.1820">
    <property type="entry name" value="alpha/beta hydrolase"/>
    <property type="match status" value="1"/>
</dbReference>
<keyword evidence="2" id="KW-0378">Hydrolase</keyword>
<protein>
    <submittedName>
        <fullName evidence="2">Alpha/beta fold hydrolase</fullName>
    </submittedName>
</protein>
<dbReference type="InterPro" id="IPR003718">
    <property type="entry name" value="OsmC/Ohr_fam"/>
</dbReference>
<dbReference type="Proteomes" id="UP001595789">
    <property type="component" value="Unassembled WGS sequence"/>
</dbReference>
<reference evidence="3" key="1">
    <citation type="journal article" date="2019" name="Int. J. Syst. Evol. Microbiol.">
        <title>The Global Catalogue of Microorganisms (GCM) 10K type strain sequencing project: providing services to taxonomists for standard genome sequencing and annotation.</title>
        <authorList>
            <consortium name="The Broad Institute Genomics Platform"/>
            <consortium name="The Broad Institute Genome Sequencing Center for Infectious Disease"/>
            <person name="Wu L."/>
            <person name="Ma J."/>
        </authorList>
    </citation>
    <scope>NUCLEOTIDE SEQUENCE [LARGE SCALE GENOMIC DNA]</scope>
    <source>
        <strain evidence="3">CCM 8691</strain>
    </source>
</reference>
<organism evidence="2 3">
    <name type="scientific">Pedobacter lithocola</name>
    <dbReference type="NCBI Taxonomy" id="1908239"/>
    <lineage>
        <taxon>Bacteria</taxon>
        <taxon>Pseudomonadati</taxon>
        <taxon>Bacteroidota</taxon>
        <taxon>Sphingobacteriia</taxon>
        <taxon>Sphingobacteriales</taxon>
        <taxon>Sphingobacteriaceae</taxon>
        <taxon>Pedobacter</taxon>
    </lineage>
</organism>
<dbReference type="Pfam" id="PF12146">
    <property type="entry name" value="Hydrolase_4"/>
    <property type="match status" value="1"/>
</dbReference>
<gene>
    <name evidence="2" type="ORF">ACFOWA_01305</name>
</gene>